<dbReference type="STRING" id="411945.GA0061102_100540"/>
<dbReference type="Gene3D" id="3.40.50.2000">
    <property type="entry name" value="Glycogen Phosphorylase B"/>
    <property type="match status" value="1"/>
</dbReference>
<evidence type="ECO:0000259" key="1">
    <source>
        <dbReference type="Pfam" id="PF04101"/>
    </source>
</evidence>
<dbReference type="Proteomes" id="UP000199435">
    <property type="component" value="Unassembled WGS sequence"/>
</dbReference>
<evidence type="ECO:0000313" key="2">
    <source>
        <dbReference type="EMBL" id="SCB17675.1"/>
    </source>
</evidence>
<dbReference type="AlphaFoldDB" id="A0A1C3UQC3"/>
<gene>
    <name evidence="2" type="ORF">GA0061102_100540</name>
</gene>
<proteinExistence type="predicted"/>
<dbReference type="PANTHER" id="PTHR21015:SF28">
    <property type="entry name" value="SLL1722 PROTEIN"/>
    <property type="match status" value="1"/>
</dbReference>
<dbReference type="GO" id="GO:0016758">
    <property type="term" value="F:hexosyltransferase activity"/>
    <property type="evidence" value="ECO:0007669"/>
    <property type="project" value="InterPro"/>
</dbReference>
<keyword evidence="3" id="KW-1185">Reference proteome</keyword>
<evidence type="ECO:0000313" key="3">
    <source>
        <dbReference type="Proteomes" id="UP000199435"/>
    </source>
</evidence>
<reference evidence="3" key="1">
    <citation type="submission" date="2016-08" db="EMBL/GenBank/DDBJ databases">
        <authorList>
            <person name="Varghese N."/>
            <person name="Submissions Spin"/>
        </authorList>
    </citation>
    <scope>NUCLEOTIDE SEQUENCE [LARGE SCALE GENOMIC DNA]</scope>
    <source>
        <strain evidence="3">HAMBI 2971</strain>
    </source>
</reference>
<dbReference type="EMBL" id="FMAH01000005">
    <property type="protein sequence ID" value="SCB17675.1"/>
    <property type="molecule type" value="Genomic_DNA"/>
</dbReference>
<name>A0A1C3UQC3_9HYPH</name>
<accession>A0A1C3UQC3</accession>
<keyword evidence="2" id="KW-0808">Transferase</keyword>
<dbReference type="SUPFAM" id="SSF53756">
    <property type="entry name" value="UDP-Glycosyltransferase/glycogen phosphorylase"/>
    <property type="match status" value="1"/>
</dbReference>
<organism evidence="2 3">
    <name type="scientific">Rhizobium miluonense</name>
    <dbReference type="NCBI Taxonomy" id="411945"/>
    <lineage>
        <taxon>Bacteria</taxon>
        <taxon>Pseudomonadati</taxon>
        <taxon>Pseudomonadota</taxon>
        <taxon>Alphaproteobacteria</taxon>
        <taxon>Hyphomicrobiales</taxon>
        <taxon>Rhizobiaceae</taxon>
        <taxon>Rhizobium/Agrobacterium group</taxon>
        <taxon>Rhizobium</taxon>
    </lineage>
</organism>
<dbReference type="PIRSF" id="PIRSF017085">
    <property type="entry name" value="Glycosyltransf_RedA_prd"/>
    <property type="match status" value="1"/>
</dbReference>
<dbReference type="InterPro" id="IPR016683">
    <property type="entry name" value="Glyco_trans_28_RedA_prd"/>
</dbReference>
<protein>
    <submittedName>
        <fullName evidence="2">Predicted glycosyl transferase</fullName>
    </submittedName>
</protein>
<feature type="domain" description="Glycosyl transferase family 28 C-terminal" evidence="1">
    <location>
        <begin position="244"/>
        <end position="384"/>
    </location>
</feature>
<sequence>MSFADIRVHDFHPPEVLPMKRRLEDARILMYSHDTFGLGHLRRCRTIAHSLVEDYRGLNVLIISGATIAGAFDYRSRVDFVKVPSVIKLRDGEYTSMASHVALQETLKMRQSIIRHTAETFQPDVFIVDKEPMGLKGEIEETLTYLKARGTTLVLGMRDVMDAPHLLDAEWKKNNVLHKIDQFYDRVWVYGPPDFHDPLVGLDVPMGVRRKMEFVGFLQRSVSTLGTKSEHVPDEDYILVTTGGGGDGADLVSDVLGAFEHDETLTHKTLIVLGPYMPAKERSQLLERASRIACLQVIEFDNKMEELIAGAKAVVAMGGYNTYCEILSFDKPALIIPRTRPREEQLIRAQRASELGLVDMLLPEESADPKQLAAALKRLPNRAPPSASSSSMRLEGLVHISRTVGEWFDDRERYTPLSIVAE</sequence>
<dbReference type="PANTHER" id="PTHR21015">
    <property type="entry name" value="UDP-N-ACETYLGLUCOSAMINE--N-ACETYLMURAMYL-(PENTAPEPTIDE) PYROPHOSPHORYL-UNDECAPRENOL N-ACETYLGLUCOSAMINE TRANSFERASE 1"/>
    <property type="match status" value="1"/>
</dbReference>
<dbReference type="Pfam" id="PF04101">
    <property type="entry name" value="Glyco_tran_28_C"/>
    <property type="match status" value="1"/>
</dbReference>
<dbReference type="InterPro" id="IPR007235">
    <property type="entry name" value="Glyco_trans_28_C"/>
</dbReference>